<dbReference type="Proteomes" id="UP000189674">
    <property type="component" value="Chromosome"/>
</dbReference>
<dbReference type="EC" id="3.4.14.-" evidence="6"/>
<dbReference type="InterPro" id="IPR009003">
    <property type="entry name" value="Peptidase_S1_PA"/>
</dbReference>
<keyword evidence="3 6" id="KW-0645">Protease</keyword>
<name>A0A1U9NLA1_9BACT</name>
<comment type="similarity">
    <text evidence="1 6">Belongs to the peptidase S46 family.</text>
</comment>
<dbReference type="PROSITE" id="PS51257">
    <property type="entry name" value="PROKAR_LIPOPROTEIN"/>
    <property type="match status" value="1"/>
</dbReference>
<dbReference type="Pfam" id="PF10459">
    <property type="entry name" value="Peptidase_S46"/>
    <property type="match status" value="1"/>
</dbReference>
<dbReference type="InterPro" id="IPR043504">
    <property type="entry name" value="Peptidase_S1_PA_chymotrypsin"/>
</dbReference>
<dbReference type="GO" id="GO:0070009">
    <property type="term" value="F:serine-type aminopeptidase activity"/>
    <property type="evidence" value="ECO:0007669"/>
    <property type="project" value="UniProtKB-UniRule"/>
</dbReference>
<keyword evidence="6" id="KW-0720">Serine protease</keyword>
<organism evidence="7 8">
    <name type="scientific">Anaerohalosphaera lusitana</name>
    <dbReference type="NCBI Taxonomy" id="1936003"/>
    <lineage>
        <taxon>Bacteria</taxon>
        <taxon>Pseudomonadati</taxon>
        <taxon>Planctomycetota</taxon>
        <taxon>Phycisphaerae</taxon>
        <taxon>Sedimentisphaerales</taxon>
        <taxon>Anaerohalosphaeraceae</taxon>
        <taxon>Anaerohalosphaera</taxon>
    </lineage>
</organism>
<dbReference type="AlphaFoldDB" id="A0A1U9NLA1"/>
<reference evidence="8" key="1">
    <citation type="submission" date="2017-02" db="EMBL/GenBank/DDBJ databases">
        <title>Comparative genomics and description of representatives of a novel lineage of planctomycetes thriving in anoxic sediments.</title>
        <authorList>
            <person name="Spring S."/>
            <person name="Bunk B."/>
            <person name="Sproer C."/>
        </authorList>
    </citation>
    <scope>NUCLEOTIDE SEQUENCE [LARGE SCALE GENOMIC DNA]</scope>
    <source>
        <strain evidence="8">ST-NAGAB-D1</strain>
    </source>
</reference>
<proteinExistence type="inferred from homology"/>
<dbReference type="EMBL" id="CP019791">
    <property type="protein sequence ID" value="AQT68508.1"/>
    <property type="molecule type" value="Genomic_DNA"/>
</dbReference>
<keyword evidence="2 6" id="KW-0031">Aminopeptidase</keyword>
<dbReference type="OrthoDB" id="9805367at2"/>
<evidence type="ECO:0000256" key="1">
    <source>
        <dbReference type="ARBA" id="ARBA00010491"/>
    </source>
</evidence>
<dbReference type="InterPro" id="IPR019500">
    <property type="entry name" value="Pep_S46"/>
</dbReference>
<dbReference type="KEGG" id="alus:STSP2_01673"/>
<dbReference type="GO" id="GO:0006508">
    <property type="term" value="P:proteolysis"/>
    <property type="evidence" value="ECO:0007669"/>
    <property type="project" value="UniProtKB-KW"/>
</dbReference>
<evidence type="ECO:0000313" key="8">
    <source>
        <dbReference type="Proteomes" id="UP000189674"/>
    </source>
</evidence>
<evidence type="ECO:0000256" key="5">
    <source>
        <dbReference type="ARBA" id="ARBA00022801"/>
    </source>
</evidence>
<dbReference type="STRING" id="1936003.STSP2_01673"/>
<dbReference type="Gene3D" id="2.40.10.10">
    <property type="entry name" value="Trypsin-like serine proteases"/>
    <property type="match status" value="1"/>
</dbReference>
<gene>
    <name evidence="7" type="ORF">STSP2_01673</name>
</gene>
<keyword evidence="5 6" id="KW-0378">Hydrolase</keyword>
<evidence type="ECO:0000256" key="6">
    <source>
        <dbReference type="RuleBase" id="RU366067"/>
    </source>
</evidence>
<evidence type="ECO:0000313" key="7">
    <source>
        <dbReference type="EMBL" id="AQT68508.1"/>
    </source>
</evidence>
<evidence type="ECO:0000256" key="3">
    <source>
        <dbReference type="ARBA" id="ARBA00022670"/>
    </source>
</evidence>
<dbReference type="GO" id="GO:0043171">
    <property type="term" value="P:peptide catabolic process"/>
    <property type="evidence" value="ECO:0007669"/>
    <property type="project" value="UniProtKB-UniRule"/>
</dbReference>
<accession>A0A1U9NLA1</accession>
<protein>
    <recommendedName>
        <fullName evidence="6">Dipeptidyl-peptidase</fullName>
        <ecNumber evidence="6">3.4.14.-</ecNumber>
    </recommendedName>
</protein>
<evidence type="ECO:0000256" key="2">
    <source>
        <dbReference type="ARBA" id="ARBA00022438"/>
    </source>
</evidence>
<keyword evidence="4" id="KW-0732">Signal</keyword>
<sequence precursor="true">MGNSLKKIVTLIVFGTVFSVLLMGCAGERAEESFSFENPGGMWMPGQLAEQKETLEKLGVENPEKFTDLESYPLGAIVWLGGCSASFVSPDGLIITNHHCVRSMLQYNSTPENNYLENGFYASSLEDEISGGPGRHVWVARDIIDVTEKVRSGVEKIDDPKERHDEIQRRITRIINNCDDPEQGIRCRVRSFFGGEKYYLFKQFEIKDVRLVYAPAMSVGYYGGAVDNWHWPRHTGDFSFLRAYVGPDGESAEYSEDNVPYKPEYHLRVADEPLSEGDFVMVAGYPGWTNRLSTAGEMRRAVQKVFPWRIKTLKEVLVVLEELAEVDEELAIKVNGSIFGTKNYLQLTEGIAASIAKADLLEEKLMKQAKMEAWIDADADRRAKWGDTVEELAAVNHAYSETLLRDMAVGDLMGRVDMVDSAYTILRMAEEQEKPDEERDSKFQERNWERLIQGTKRMQKNYDRRIDKALMKFYVGKVMELEDDDAEPVMRALFGDAEISLAEAAEAVEELYSGEIEIEDPEVRVDLLKNATVADLKKMDDPFIKLALRIRPLLKIKQEKDEAYDGIMAVLRPEYIKAFKAWEDEPVAPDANGTLRVTYGTIRGYRPEPDAPMYEPFTKLSGVVAKNTGEDPFDSPEELLDAAKAEKYGPYVNPALGEVSVNYISDLDITGGNSGSATLNNKGELIGLVFDGNHESVGSNWVFMPDVTRAIHVDIDYALWIMDYVDQAYRVIEELGVEPATK</sequence>
<comment type="function">
    <text evidence="6">Catalyzes the removal of dipeptides from the N-terminus of oligopeptides.</text>
</comment>
<dbReference type="PANTHER" id="PTHR38469">
    <property type="entry name" value="PERIPLASMIC PEPTIDASE SUBFAMILY S1B"/>
    <property type="match status" value="1"/>
</dbReference>
<dbReference type="SUPFAM" id="SSF50494">
    <property type="entry name" value="Trypsin-like serine proteases"/>
    <property type="match status" value="1"/>
</dbReference>
<dbReference type="GO" id="GO:0008239">
    <property type="term" value="F:dipeptidyl-peptidase activity"/>
    <property type="evidence" value="ECO:0007669"/>
    <property type="project" value="UniProtKB-UniRule"/>
</dbReference>
<keyword evidence="8" id="KW-1185">Reference proteome</keyword>
<dbReference type="PANTHER" id="PTHR38469:SF1">
    <property type="entry name" value="PERIPLASMIC PEPTIDASE SUBFAMILY S1B"/>
    <property type="match status" value="1"/>
</dbReference>
<evidence type="ECO:0000256" key="4">
    <source>
        <dbReference type="ARBA" id="ARBA00022729"/>
    </source>
</evidence>